<evidence type="ECO:0000313" key="1">
    <source>
        <dbReference type="EMBL" id="CEK80694.1"/>
    </source>
</evidence>
<feature type="non-terminal residue" evidence="1">
    <location>
        <position position="1"/>
    </location>
</feature>
<organism evidence="1">
    <name type="scientific">Arion vulgaris</name>
    <dbReference type="NCBI Taxonomy" id="1028688"/>
    <lineage>
        <taxon>Eukaryota</taxon>
        <taxon>Metazoa</taxon>
        <taxon>Spiralia</taxon>
        <taxon>Lophotrochozoa</taxon>
        <taxon>Mollusca</taxon>
        <taxon>Gastropoda</taxon>
        <taxon>Heterobranchia</taxon>
        <taxon>Euthyneura</taxon>
        <taxon>Panpulmonata</taxon>
        <taxon>Eupulmonata</taxon>
        <taxon>Stylommatophora</taxon>
        <taxon>Helicina</taxon>
        <taxon>Arionoidea</taxon>
        <taxon>Arionidae</taxon>
        <taxon>Arion</taxon>
    </lineage>
</organism>
<sequence length="54" mass="6116">KITIFLQAPDEPLYLEDPSLGNASVSDDIDVLLVLVRGSYPDKKLRFKFQTCFV</sequence>
<reference evidence="1" key="1">
    <citation type="submission" date="2014-12" db="EMBL/GenBank/DDBJ databases">
        <title>Insight into the proteome of Arion vulgaris.</title>
        <authorList>
            <person name="Aradska J."/>
            <person name="Bulat T."/>
            <person name="Smidak R."/>
            <person name="Sarate P."/>
            <person name="Gangsoo J."/>
            <person name="Sialana F."/>
            <person name="Bilban M."/>
            <person name="Lubec G."/>
        </authorList>
    </citation>
    <scope>NUCLEOTIDE SEQUENCE</scope>
    <source>
        <tissue evidence="1">Skin</tissue>
    </source>
</reference>
<dbReference type="EMBL" id="HACG01033829">
    <property type="protein sequence ID" value="CEK80694.1"/>
    <property type="molecule type" value="Transcribed_RNA"/>
</dbReference>
<name>A0A0B7AI77_9EUPU</name>
<gene>
    <name evidence="1" type="primary">ORF122237</name>
</gene>
<proteinExistence type="predicted"/>
<accession>A0A0B7AI77</accession>
<protein>
    <submittedName>
        <fullName evidence="1">Uncharacterized protein</fullName>
    </submittedName>
</protein>
<dbReference type="AlphaFoldDB" id="A0A0B7AI77"/>